<dbReference type="PANTHER" id="PTHR14009">
    <property type="entry name" value="LEUCINE ZIPPER-EF-HAND CONTAINING TRANSMEMBRANE PROTEIN"/>
    <property type="match status" value="1"/>
</dbReference>
<feature type="transmembrane region" description="Helical" evidence="9">
    <location>
        <begin position="362"/>
        <end position="380"/>
    </location>
</feature>
<keyword evidence="2 9" id="KW-0812">Transmembrane</keyword>
<comment type="subcellular location">
    <subcellularLocation>
        <location evidence="1">Mitochondrion inner membrane</location>
        <topology evidence="1">Single-pass membrane protein</topology>
    </subcellularLocation>
</comment>
<dbReference type="PROSITE" id="PS51758">
    <property type="entry name" value="LETM1_RBD"/>
    <property type="match status" value="1"/>
</dbReference>
<dbReference type="EMBL" id="OZ037947">
    <property type="protein sequence ID" value="CAL1707996.1"/>
    <property type="molecule type" value="Genomic_DNA"/>
</dbReference>
<evidence type="ECO:0000259" key="10">
    <source>
        <dbReference type="PROSITE" id="PS51758"/>
    </source>
</evidence>
<keyword evidence="12" id="KW-1185">Reference proteome</keyword>
<keyword evidence="3" id="KW-0999">Mitochondrion inner membrane</keyword>
<proteinExistence type="predicted"/>
<keyword evidence="6 9" id="KW-0472">Membrane</keyword>
<evidence type="ECO:0000256" key="4">
    <source>
        <dbReference type="ARBA" id="ARBA00022989"/>
    </source>
</evidence>
<evidence type="ECO:0000256" key="7">
    <source>
        <dbReference type="PROSITE-ProRule" id="PRU01094"/>
    </source>
</evidence>
<dbReference type="Pfam" id="PF07766">
    <property type="entry name" value="LETM1_RBD"/>
    <property type="match status" value="2"/>
</dbReference>
<evidence type="ECO:0000256" key="9">
    <source>
        <dbReference type="SAM" id="Phobius"/>
    </source>
</evidence>
<feature type="transmembrane region" description="Helical" evidence="9">
    <location>
        <begin position="295"/>
        <end position="316"/>
    </location>
</feature>
<evidence type="ECO:0000313" key="11">
    <source>
        <dbReference type="EMBL" id="CAL1707996.1"/>
    </source>
</evidence>
<protein>
    <recommendedName>
        <fullName evidence="10">Letm1 RBD domain-containing protein</fullName>
    </recommendedName>
</protein>
<evidence type="ECO:0000256" key="3">
    <source>
        <dbReference type="ARBA" id="ARBA00022792"/>
    </source>
</evidence>
<feature type="domain" description="Letm1 RBD" evidence="10">
    <location>
        <begin position="217"/>
        <end position="432"/>
    </location>
</feature>
<accession>A0ABP1DJK8</accession>
<evidence type="ECO:0000256" key="1">
    <source>
        <dbReference type="ARBA" id="ARBA00004434"/>
    </source>
</evidence>
<feature type="region of interest" description="Disordered" evidence="8">
    <location>
        <begin position="58"/>
        <end position="135"/>
    </location>
</feature>
<evidence type="ECO:0000256" key="8">
    <source>
        <dbReference type="SAM" id="MobiDB-lite"/>
    </source>
</evidence>
<evidence type="ECO:0000256" key="2">
    <source>
        <dbReference type="ARBA" id="ARBA00022692"/>
    </source>
</evidence>
<keyword evidence="4 9" id="KW-1133">Transmembrane helix</keyword>
<evidence type="ECO:0000256" key="5">
    <source>
        <dbReference type="ARBA" id="ARBA00023128"/>
    </source>
</evidence>
<dbReference type="PANTHER" id="PTHR14009:SF1">
    <property type="entry name" value="MITOCHONDRIAL PROTON_CALCIUM EXCHANGER PROTEIN"/>
    <property type="match status" value="1"/>
</dbReference>
<evidence type="ECO:0000313" key="12">
    <source>
        <dbReference type="Proteomes" id="UP001497453"/>
    </source>
</evidence>
<keyword evidence="5 7" id="KW-0496">Mitochondrion</keyword>
<sequence length="432" mass="47962">MIASKLNRNGLRRSLLITTRNQSTVVLLRLPRASPLFVSSGARSSSIVPASRCLGIRALSSNPPPTDKTASEHAPDAVTPTSSRKPKVDLRPGPVKPQRPTSSTAALPNAASSSAPSSKGSHPTTSSSSTSTSLIEATKRDYEAASQHGILAPPPKDASWAGSLFHQAKELFKFYWRGVKLVNTNRIRAREMQERVKNGGPPLTRWETRFIRTYKDDIVKLVPFAMIFIVIEEIIPLIVLYAPFLLPSTCILPSQKERIDDKRRAQQRTYMEGMADDFHEIYRRATADNSLSTDALLAGSTTPLSLTGVLGLSTFAPRPIRIRRVKRHLNFISEDDALLIRENGILSLSEADLRDALEERGLYESLVLCFIAYLLIFFFHSRLTEGYSTKQLQSRLSWWLDQVKRSNASAPADADAVRERIVLLARAVIGKF</sequence>
<dbReference type="InterPro" id="IPR044202">
    <property type="entry name" value="LETM1/MDM38-like"/>
</dbReference>
<dbReference type="InterPro" id="IPR033122">
    <property type="entry name" value="LETM1-like_RBD"/>
</dbReference>
<feature type="transmembrane region" description="Helical" evidence="9">
    <location>
        <begin position="221"/>
        <end position="244"/>
    </location>
</feature>
<name>A0ABP1DJK8_9APHY</name>
<gene>
    <name evidence="11" type="ORF">GFSPODELE1_LOCUS6639</name>
</gene>
<feature type="compositionally biased region" description="Low complexity" evidence="8">
    <location>
        <begin position="100"/>
        <end position="133"/>
    </location>
</feature>
<evidence type="ECO:0000256" key="6">
    <source>
        <dbReference type="ARBA" id="ARBA00023136"/>
    </source>
</evidence>
<reference evidence="12" key="1">
    <citation type="submission" date="2024-04" db="EMBL/GenBank/DDBJ databases">
        <authorList>
            <person name="Shaw F."/>
            <person name="Minotto A."/>
        </authorList>
    </citation>
    <scope>NUCLEOTIDE SEQUENCE [LARGE SCALE GENOMIC DNA]</scope>
</reference>
<dbReference type="Proteomes" id="UP001497453">
    <property type="component" value="Chromosome 4"/>
</dbReference>
<organism evidence="11 12">
    <name type="scientific">Somion occarium</name>
    <dbReference type="NCBI Taxonomy" id="3059160"/>
    <lineage>
        <taxon>Eukaryota</taxon>
        <taxon>Fungi</taxon>
        <taxon>Dikarya</taxon>
        <taxon>Basidiomycota</taxon>
        <taxon>Agaricomycotina</taxon>
        <taxon>Agaricomycetes</taxon>
        <taxon>Polyporales</taxon>
        <taxon>Cerrenaceae</taxon>
        <taxon>Somion</taxon>
    </lineage>
</organism>